<dbReference type="Pfam" id="PF00059">
    <property type="entry name" value="Lectin_C"/>
    <property type="match status" value="1"/>
</dbReference>
<feature type="domain" description="C-type lectin" evidence="3">
    <location>
        <begin position="62"/>
        <end position="174"/>
    </location>
</feature>
<dbReference type="InterPro" id="IPR001304">
    <property type="entry name" value="C-type_lectin-like"/>
</dbReference>
<dbReference type="RefSeq" id="XP_013387455.1">
    <property type="nucleotide sequence ID" value="XM_013532001.1"/>
</dbReference>
<dbReference type="CDD" id="cd00037">
    <property type="entry name" value="CLECT"/>
    <property type="match status" value="1"/>
</dbReference>
<organism evidence="4 5">
    <name type="scientific">Lingula anatina</name>
    <name type="common">Brachiopod</name>
    <name type="synonym">Lingula unguis</name>
    <dbReference type="NCBI Taxonomy" id="7574"/>
    <lineage>
        <taxon>Eukaryota</taxon>
        <taxon>Metazoa</taxon>
        <taxon>Spiralia</taxon>
        <taxon>Lophotrochozoa</taxon>
        <taxon>Brachiopoda</taxon>
        <taxon>Linguliformea</taxon>
        <taxon>Lingulata</taxon>
        <taxon>Lingulida</taxon>
        <taxon>Linguloidea</taxon>
        <taxon>Lingulidae</taxon>
        <taxon>Lingula</taxon>
    </lineage>
</organism>
<dbReference type="Gene3D" id="3.10.100.10">
    <property type="entry name" value="Mannose-Binding Protein A, subunit A"/>
    <property type="match status" value="1"/>
</dbReference>
<reference evidence="5" key="1">
    <citation type="submission" date="2025-08" db="UniProtKB">
        <authorList>
            <consortium name="RefSeq"/>
        </authorList>
    </citation>
    <scope>IDENTIFICATION</scope>
    <source>
        <tissue evidence="5">Gonads</tissue>
    </source>
</reference>
<evidence type="ECO:0000313" key="4">
    <source>
        <dbReference type="Proteomes" id="UP000085678"/>
    </source>
</evidence>
<dbReference type="SUPFAM" id="SSF56436">
    <property type="entry name" value="C-type lectin-like"/>
    <property type="match status" value="1"/>
</dbReference>
<evidence type="ECO:0000313" key="5">
    <source>
        <dbReference type="RefSeq" id="XP_013387455.1"/>
    </source>
</evidence>
<feature type="chain" id="PRO_5010386918" evidence="2">
    <location>
        <begin position="19"/>
        <end position="195"/>
    </location>
</feature>
<dbReference type="InterPro" id="IPR050111">
    <property type="entry name" value="C-type_lectin/snaclec_domain"/>
</dbReference>
<keyword evidence="4" id="KW-1185">Reference proteome</keyword>
<keyword evidence="2" id="KW-0732">Signal</keyword>
<dbReference type="PROSITE" id="PS50041">
    <property type="entry name" value="C_TYPE_LECTIN_2"/>
    <property type="match status" value="1"/>
</dbReference>
<dbReference type="AlphaFoldDB" id="A0A1S3HN20"/>
<protein>
    <submittedName>
        <fullName evidence="5">Perlucin isoform X2</fullName>
    </submittedName>
</protein>
<accession>A0A1S3HN20</accession>
<name>A0A1S3HN20_LINAN</name>
<dbReference type="InterPro" id="IPR016186">
    <property type="entry name" value="C-type_lectin-like/link_sf"/>
</dbReference>
<feature type="coiled-coil region" evidence="1">
    <location>
        <begin position="21"/>
        <end position="48"/>
    </location>
</feature>
<dbReference type="Proteomes" id="UP000085678">
    <property type="component" value="Unplaced"/>
</dbReference>
<feature type="signal peptide" evidence="2">
    <location>
        <begin position="1"/>
        <end position="18"/>
    </location>
</feature>
<dbReference type="GeneID" id="106156653"/>
<gene>
    <name evidence="5" type="primary">LOC106156653</name>
</gene>
<dbReference type="OMA" id="DASHEWI"/>
<dbReference type="PANTHER" id="PTHR22803">
    <property type="entry name" value="MANNOSE, PHOSPHOLIPASE, LECTIN RECEPTOR RELATED"/>
    <property type="match status" value="1"/>
</dbReference>
<sequence length="195" mass="22044">MRVLLFGLLSSLCVLVSSQDVNMLLKEIDQLRFQLKKAQSSLTKLQNKCMAGQAIPSDFVQFGQSSYKLVTNPKLAYKPAEDYCRTLHPRAHLVTIESKEENQFLRDLMVNDHGTYFALIGGNDLAQEGDWRWISTGKPMQYTNWTPGMPDNSGNYEHCVTMLDSGKWNDLGCDYVEDGFFCEIDPDLSTESILG</sequence>
<dbReference type="SMART" id="SM00034">
    <property type="entry name" value="CLECT"/>
    <property type="match status" value="1"/>
</dbReference>
<proteinExistence type="predicted"/>
<evidence type="ECO:0000256" key="2">
    <source>
        <dbReference type="SAM" id="SignalP"/>
    </source>
</evidence>
<keyword evidence="1" id="KW-0175">Coiled coil</keyword>
<evidence type="ECO:0000259" key="3">
    <source>
        <dbReference type="PROSITE" id="PS50041"/>
    </source>
</evidence>
<dbReference type="InterPro" id="IPR016187">
    <property type="entry name" value="CTDL_fold"/>
</dbReference>
<evidence type="ECO:0000256" key="1">
    <source>
        <dbReference type="SAM" id="Coils"/>
    </source>
</evidence>